<keyword evidence="2" id="KW-1185">Reference proteome</keyword>
<dbReference type="AlphaFoldDB" id="W7TTW8"/>
<comment type="caution">
    <text evidence="1">The sequence shown here is derived from an EMBL/GenBank/DDBJ whole genome shotgun (WGS) entry which is preliminary data.</text>
</comment>
<evidence type="ECO:0000313" key="1">
    <source>
        <dbReference type="EMBL" id="EWM30655.1"/>
    </source>
</evidence>
<organism evidence="1 2">
    <name type="scientific">Nannochloropsis gaditana</name>
    <dbReference type="NCBI Taxonomy" id="72520"/>
    <lineage>
        <taxon>Eukaryota</taxon>
        <taxon>Sar</taxon>
        <taxon>Stramenopiles</taxon>
        <taxon>Ochrophyta</taxon>
        <taxon>Eustigmatophyceae</taxon>
        <taxon>Eustigmatales</taxon>
        <taxon>Monodopsidaceae</taxon>
        <taxon>Nannochloropsis</taxon>
    </lineage>
</organism>
<sequence length="73" mass="8489">MRASVMDEIERDLIDHPPCTLHACFHFRANGRISKCQAAVRKIYIYSVFTNIHLKCGRQTYKENRLDVITCCS</sequence>
<name>W7TTW8_9STRA</name>
<dbReference type="Proteomes" id="UP000019335">
    <property type="component" value="Chromosome 1"/>
</dbReference>
<gene>
    <name evidence="1" type="ORF">Naga_101628g1</name>
</gene>
<evidence type="ECO:0000313" key="2">
    <source>
        <dbReference type="Proteomes" id="UP000019335"/>
    </source>
</evidence>
<proteinExistence type="predicted"/>
<reference evidence="1 2" key="1">
    <citation type="journal article" date="2014" name="Mol. Plant">
        <title>Chromosome Scale Genome Assembly and Transcriptome Profiling of Nannochloropsis gaditana in Nitrogen Depletion.</title>
        <authorList>
            <person name="Corteggiani Carpinelli E."/>
            <person name="Telatin A."/>
            <person name="Vitulo N."/>
            <person name="Forcato C."/>
            <person name="D'Angelo M."/>
            <person name="Schiavon R."/>
            <person name="Vezzi A."/>
            <person name="Giacometti G.M."/>
            <person name="Morosinotto T."/>
            <person name="Valle G."/>
        </authorList>
    </citation>
    <scope>NUCLEOTIDE SEQUENCE [LARGE SCALE GENOMIC DNA]</scope>
    <source>
        <strain evidence="1 2">B-31</strain>
    </source>
</reference>
<dbReference type="EMBL" id="AZIL01000002">
    <property type="protein sequence ID" value="EWM30655.1"/>
    <property type="molecule type" value="Genomic_DNA"/>
</dbReference>
<protein>
    <submittedName>
        <fullName evidence="1">Uncharacterized protein</fullName>
    </submittedName>
</protein>
<accession>W7TTW8</accession>